<feature type="compositionally biased region" description="Polar residues" evidence="1">
    <location>
        <begin position="151"/>
        <end position="169"/>
    </location>
</feature>
<dbReference type="Proteomes" id="UP000663879">
    <property type="component" value="Unassembled WGS sequence"/>
</dbReference>
<organism evidence="2 3">
    <name type="scientific">Brachionus calyciflorus</name>
    <dbReference type="NCBI Taxonomy" id="104777"/>
    <lineage>
        <taxon>Eukaryota</taxon>
        <taxon>Metazoa</taxon>
        <taxon>Spiralia</taxon>
        <taxon>Gnathifera</taxon>
        <taxon>Rotifera</taxon>
        <taxon>Eurotatoria</taxon>
        <taxon>Monogononta</taxon>
        <taxon>Pseudotrocha</taxon>
        <taxon>Ploima</taxon>
        <taxon>Brachionidae</taxon>
        <taxon>Brachionus</taxon>
    </lineage>
</organism>
<keyword evidence="3" id="KW-1185">Reference proteome</keyword>
<feature type="region of interest" description="Disordered" evidence="1">
    <location>
        <begin position="150"/>
        <end position="187"/>
    </location>
</feature>
<reference evidence="2" key="1">
    <citation type="submission" date="2021-02" db="EMBL/GenBank/DDBJ databases">
        <authorList>
            <person name="Nowell W R."/>
        </authorList>
    </citation>
    <scope>NUCLEOTIDE SEQUENCE</scope>
    <source>
        <strain evidence="2">Ploen Becks lab</strain>
    </source>
</reference>
<name>A0A814KG20_9BILA</name>
<proteinExistence type="predicted"/>
<sequence>MRKISPISKLPLNNQIKNEIYSEEIDNPIQRSNEKNLNIQSNMNDLYIEIQSLYRENFSLIEKISGLEKENLSLQSTRYHNNNSKIPSDDEKMDFVQSVFHNNLKSENPFQNQIRTQFYDNFSNHNFQLNSNIRSHFNSILKDSEEIDNPIQRSNGFETKSAGHNSSSSDSEKDQTESETDYSSNKNNYSLYLASDSKLDFKDPLYVL</sequence>
<evidence type="ECO:0000313" key="3">
    <source>
        <dbReference type="Proteomes" id="UP000663879"/>
    </source>
</evidence>
<gene>
    <name evidence="2" type="ORF">OXX778_LOCUS18729</name>
</gene>
<dbReference type="AlphaFoldDB" id="A0A814KG20"/>
<dbReference type="EMBL" id="CAJNOC010005318">
    <property type="protein sequence ID" value="CAF1048997.1"/>
    <property type="molecule type" value="Genomic_DNA"/>
</dbReference>
<accession>A0A814KG20</accession>
<protein>
    <submittedName>
        <fullName evidence="2">Uncharacterized protein</fullName>
    </submittedName>
</protein>
<comment type="caution">
    <text evidence="2">The sequence shown here is derived from an EMBL/GenBank/DDBJ whole genome shotgun (WGS) entry which is preliminary data.</text>
</comment>
<evidence type="ECO:0000313" key="2">
    <source>
        <dbReference type="EMBL" id="CAF1048997.1"/>
    </source>
</evidence>
<evidence type="ECO:0000256" key="1">
    <source>
        <dbReference type="SAM" id="MobiDB-lite"/>
    </source>
</evidence>